<name>A0ABV5GNZ5_9FLAO</name>
<feature type="signal peptide" evidence="1">
    <location>
        <begin position="1"/>
        <end position="17"/>
    </location>
</feature>
<evidence type="ECO:0000313" key="3">
    <source>
        <dbReference type="Proteomes" id="UP001589607"/>
    </source>
</evidence>
<reference evidence="2 3" key="1">
    <citation type="submission" date="2024-09" db="EMBL/GenBank/DDBJ databases">
        <authorList>
            <person name="Sun Q."/>
            <person name="Mori K."/>
        </authorList>
    </citation>
    <scope>NUCLEOTIDE SEQUENCE [LARGE SCALE GENOMIC DNA]</scope>
    <source>
        <strain evidence="2 3">CECT 7955</strain>
    </source>
</reference>
<sequence length="183" mass="19433">MRKIIFIAILISQSIIAQVGIGTTSPDSKSILDVHGTDKGILIPRLTSGQMNAIASPPQSLMIFNTDVNLYYYYSTSSNSWMPVNVGSIVNEAGTSYTLSTNDNGRILDFTSNSTITLNVPNNLPVGFQVSITQAGTGQINFVGTGGMVVNNRWGAKSTSGQWAKAGIEVRATNVSVLSGDLK</sequence>
<dbReference type="Proteomes" id="UP001589607">
    <property type="component" value="Unassembled WGS sequence"/>
</dbReference>
<keyword evidence="1" id="KW-0732">Signal</keyword>
<comment type="caution">
    <text evidence="2">The sequence shown here is derived from an EMBL/GenBank/DDBJ whole genome shotgun (WGS) entry which is preliminary data.</text>
</comment>
<organism evidence="2 3">
    <name type="scientific">Flavobacterium jumunjinense</name>
    <dbReference type="NCBI Taxonomy" id="998845"/>
    <lineage>
        <taxon>Bacteria</taxon>
        <taxon>Pseudomonadati</taxon>
        <taxon>Bacteroidota</taxon>
        <taxon>Flavobacteriia</taxon>
        <taxon>Flavobacteriales</taxon>
        <taxon>Flavobacteriaceae</taxon>
        <taxon>Flavobacterium</taxon>
    </lineage>
</organism>
<proteinExistence type="predicted"/>
<keyword evidence="3" id="KW-1185">Reference proteome</keyword>
<dbReference type="RefSeq" id="WP_236453642.1">
    <property type="nucleotide sequence ID" value="NZ_CBCSGE010000038.1"/>
</dbReference>
<accession>A0ABV5GNZ5</accession>
<gene>
    <name evidence="2" type="ORF">ACFFVF_11285</name>
</gene>
<dbReference type="EMBL" id="JBHMEY010000034">
    <property type="protein sequence ID" value="MFB9097103.1"/>
    <property type="molecule type" value="Genomic_DNA"/>
</dbReference>
<feature type="chain" id="PRO_5047066122" evidence="1">
    <location>
        <begin position="18"/>
        <end position="183"/>
    </location>
</feature>
<evidence type="ECO:0000313" key="2">
    <source>
        <dbReference type="EMBL" id="MFB9097103.1"/>
    </source>
</evidence>
<protein>
    <submittedName>
        <fullName evidence="2">Uncharacterized protein</fullName>
    </submittedName>
</protein>
<evidence type="ECO:0000256" key="1">
    <source>
        <dbReference type="SAM" id="SignalP"/>
    </source>
</evidence>